<dbReference type="OrthoDB" id="680063at2"/>
<protein>
    <submittedName>
        <fullName evidence="1">Uncharacterized protein</fullName>
    </submittedName>
</protein>
<organism evidence="1 2">
    <name type="scientific">Sediminibacterium ginsengisoli</name>
    <dbReference type="NCBI Taxonomy" id="413434"/>
    <lineage>
        <taxon>Bacteria</taxon>
        <taxon>Pseudomonadati</taxon>
        <taxon>Bacteroidota</taxon>
        <taxon>Chitinophagia</taxon>
        <taxon>Chitinophagales</taxon>
        <taxon>Chitinophagaceae</taxon>
        <taxon>Sediminibacterium</taxon>
    </lineage>
</organism>
<dbReference type="Proteomes" id="UP000190888">
    <property type="component" value="Unassembled WGS sequence"/>
</dbReference>
<accession>A0A1T4Q291</accession>
<proteinExistence type="predicted"/>
<keyword evidence="2" id="KW-1185">Reference proteome</keyword>
<dbReference type="STRING" id="413434.SAMN04488132_107107"/>
<evidence type="ECO:0000313" key="1">
    <source>
        <dbReference type="EMBL" id="SJZ97925.1"/>
    </source>
</evidence>
<evidence type="ECO:0000313" key="2">
    <source>
        <dbReference type="Proteomes" id="UP000190888"/>
    </source>
</evidence>
<dbReference type="EMBL" id="FUWH01000007">
    <property type="protein sequence ID" value="SJZ97925.1"/>
    <property type="molecule type" value="Genomic_DNA"/>
</dbReference>
<name>A0A1T4Q291_9BACT</name>
<dbReference type="AlphaFoldDB" id="A0A1T4Q291"/>
<reference evidence="1 2" key="1">
    <citation type="submission" date="2017-02" db="EMBL/GenBank/DDBJ databases">
        <authorList>
            <person name="Peterson S.W."/>
        </authorList>
    </citation>
    <scope>NUCLEOTIDE SEQUENCE [LARGE SCALE GENOMIC DNA]</scope>
    <source>
        <strain evidence="1 2">DSM 22335</strain>
    </source>
</reference>
<sequence>MLRYFAIMLISCCFLACQKEQEEKLPAPVQELIRSAGTECTCLPYINKYRWKGNIVYVLAYKGPACDWAPAFYNSKGENHILPAPDNFIDFYNEAVLIETVWECNPGKK</sequence>
<dbReference type="RefSeq" id="WP_078831880.1">
    <property type="nucleotide sequence ID" value="NZ_FUWH01000007.1"/>
</dbReference>
<gene>
    <name evidence="1" type="ORF">SAMN04488132_107107</name>
</gene>